<gene>
    <name evidence="1" type="primary">11</name>
    <name evidence="1" type="ORF">SEA_ARAXXI_11</name>
</gene>
<dbReference type="GeneID" id="55621151"/>
<dbReference type="GO" id="GO:0004386">
    <property type="term" value="F:helicase activity"/>
    <property type="evidence" value="ECO:0007669"/>
    <property type="project" value="UniProtKB-KW"/>
</dbReference>
<dbReference type="Proteomes" id="UP000315309">
    <property type="component" value="Segment"/>
</dbReference>
<dbReference type="GO" id="GO:0004527">
    <property type="term" value="F:exonuclease activity"/>
    <property type="evidence" value="ECO:0007669"/>
    <property type="project" value="UniProtKB-KW"/>
</dbReference>
<keyword evidence="1" id="KW-0347">Helicase</keyword>
<organism evidence="1 2">
    <name type="scientific">Microbacterium phage Araxxi</name>
    <dbReference type="NCBI Taxonomy" id="2590948"/>
    <lineage>
        <taxon>Viruses</taxon>
        <taxon>Duplodnaviria</taxon>
        <taxon>Heunggongvirae</taxon>
        <taxon>Uroviricota</taxon>
        <taxon>Caudoviricetes</taxon>
        <taxon>Burrovirus</taxon>
        <taxon>Burrovirus araxxi</taxon>
    </lineage>
</organism>
<keyword evidence="1" id="KW-0540">Nuclease</keyword>
<evidence type="ECO:0000313" key="2">
    <source>
        <dbReference type="Proteomes" id="UP000315309"/>
    </source>
</evidence>
<dbReference type="KEGG" id="vg:55621151"/>
<keyword evidence="1" id="KW-0067">ATP-binding</keyword>
<accession>A0A516KT44</accession>
<dbReference type="EMBL" id="MN062711">
    <property type="protein sequence ID" value="QDP44830.1"/>
    <property type="molecule type" value="Genomic_DNA"/>
</dbReference>
<dbReference type="RefSeq" id="YP_009850668.1">
    <property type="nucleotide sequence ID" value="NC_048801.1"/>
</dbReference>
<evidence type="ECO:0000313" key="1">
    <source>
        <dbReference type="EMBL" id="QDP44830.1"/>
    </source>
</evidence>
<proteinExistence type="predicted"/>
<keyword evidence="1" id="KW-0269">Exonuclease</keyword>
<dbReference type="Pfam" id="PF10926">
    <property type="entry name" value="DUF2800"/>
    <property type="match status" value="1"/>
</dbReference>
<keyword evidence="1" id="KW-0547">Nucleotide-binding</keyword>
<sequence>MQCPGSANLELAIPGYVEPKRDEMAGAKGVGTRLHDSFRQLAHWDTVDLSTLVTVMYHYRQLGWRKRRSLMEDITDSETWLWIRQYVQTDDMTISKILSWMEELDKDERLPPQMLIYVQQTIEELETLLLDTRADFYQIIEERSIECTWLKSSPLTTPDLVIAANKRLVIVDYKTGKIPVSPVANDQLMFYAVSALYQYVIPQDRNPDLVIDMMIWQPGHFESWTTDLATLEAWKAEALAADLRVINKDLTLRPGSSCTFCPANPHSRGDKAPPYCPAQMSLLYPNNTDEEAVLDL</sequence>
<keyword evidence="2" id="KW-1185">Reference proteome</keyword>
<protein>
    <submittedName>
        <fullName evidence="1">RecB-like exonuclease/helicase</fullName>
    </submittedName>
</protein>
<reference evidence="1 2" key="1">
    <citation type="submission" date="2019-06" db="EMBL/GenBank/DDBJ databases">
        <authorList>
            <person name="Cleveland K."/>
            <person name="Luciani P."/>
            <person name="Chung H."/>
            <person name="Caruso S.M."/>
            <person name="Garlena R.A."/>
            <person name="Russell D.A."/>
            <person name="Pope W.H."/>
            <person name="Jacobs-Sera D."/>
            <person name="Hatfull G.F."/>
        </authorList>
    </citation>
    <scope>NUCLEOTIDE SEQUENCE [LARGE SCALE GENOMIC DNA]</scope>
</reference>
<dbReference type="InterPro" id="IPR021229">
    <property type="entry name" value="DUF2800"/>
</dbReference>
<keyword evidence="1" id="KW-0378">Hydrolase</keyword>
<name>A0A516KT44_9CAUD</name>